<sequence>MRLKLDSTGRAGFAVALAIGVFFVLRYFPAGFITGTSSYWLTEVDDVTQYFAGFNAFFNAPFSYPLLAFDSINYPQGTRATFVDAIPLYALLLKVFVPSSFAPFNPFGVWVALSFIAQAVCGWWILRELRVHSWLALLALVVCLLTFPALTTRLGHISLMSHWIILCALALYVRSRRTVTPERLGWTLLLVSSFYVNIYLCVMASAIYVAGLFHQPSWRAPRELARAAIPFVIIGASLFLTIFPMERVEVAPESGFGTYSMNLLSPFHGGKYIKFPDPEMPGQYEGFNYLGLGVLLAFTLAWVLNRSASESSFAKHRALTWLMFLFTAYALSDTIYLGVHEIVSLHYPSFMDRITSQFRASGRFFWPVGYCVVIFAIASLYKRLGAKVFAVSMVVLIGLQLADLSNLRHRLVDTAKRPAAAVLTQPTWDQQLTTDTQYLYFFPKFRCGRADQILNTLMPTMRFASVHNLKINTGYVSRAASNCAVESTQAEIAGSQMANSMYVFNRGDFPAVAQVKALFPADRQPACIEIDFAHVCSFQPTGSKVQ</sequence>
<accession>A0A7W2KBX6</accession>
<feature type="transmembrane region" description="Helical" evidence="1">
    <location>
        <begin position="319"/>
        <end position="343"/>
    </location>
</feature>
<feature type="transmembrane region" description="Helical" evidence="1">
    <location>
        <begin position="224"/>
        <end position="243"/>
    </location>
</feature>
<gene>
    <name evidence="4" type="ORF">H4C80_00875</name>
</gene>
<evidence type="ECO:0000259" key="3">
    <source>
        <dbReference type="Pfam" id="PF25853"/>
    </source>
</evidence>
<keyword evidence="1" id="KW-1133">Transmembrane helix</keyword>
<dbReference type="AlphaFoldDB" id="A0A7W2KBX6"/>
<keyword evidence="1" id="KW-0812">Transmembrane</keyword>
<evidence type="ECO:0000259" key="2">
    <source>
        <dbReference type="Pfam" id="PF19830"/>
    </source>
</evidence>
<feature type="transmembrane region" description="Helical" evidence="1">
    <location>
        <begin position="156"/>
        <end position="173"/>
    </location>
</feature>
<feature type="transmembrane region" description="Helical" evidence="1">
    <location>
        <begin position="12"/>
        <end position="30"/>
    </location>
</feature>
<evidence type="ECO:0000256" key="1">
    <source>
        <dbReference type="SAM" id="Phobius"/>
    </source>
</evidence>
<dbReference type="Pfam" id="PF19830">
    <property type="entry name" value="DUF6311"/>
    <property type="match status" value="1"/>
</dbReference>
<dbReference type="Proteomes" id="UP000545074">
    <property type="component" value="Unassembled WGS sequence"/>
</dbReference>
<feature type="transmembrane region" description="Helical" evidence="1">
    <location>
        <begin position="107"/>
        <end position="126"/>
    </location>
</feature>
<feature type="transmembrane region" description="Helical" evidence="1">
    <location>
        <begin position="185"/>
        <end position="212"/>
    </location>
</feature>
<reference evidence="4 5" key="1">
    <citation type="submission" date="2020-07" db="EMBL/GenBank/DDBJ databases">
        <title>Diversity of carbapenemase encoding genes among Pseudomonas putida group clinical isolates in a tertiary Brazilian hospital.</title>
        <authorList>
            <person name="Alberto-Lei F."/>
            <person name="Nodari C.S."/>
            <person name="Streling A.P."/>
            <person name="Paulino J.T."/>
            <person name="Bessa-Neto F.O."/>
            <person name="Cayo R."/>
            <person name="Gales A.C."/>
        </authorList>
    </citation>
    <scope>NUCLEOTIDE SEQUENCE [LARGE SCALE GENOMIC DNA]</scope>
    <source>
        <strain evidence="4 5">12815</strain>
    </source>
</reference>
<dbReference type="InterPro" id="IPR058671">
    <property type="entry name" value="DUF6311_C"/>
</dbReference>
<feature type="transmembrane region" description="Helical" evidence="1">
    <location>
        <begin position="286"/>
        <end position="304"/>
    </location>
</feature>
<dbReference type="EMBL" id="JACGCX010000001">
    <property type="protein sequence ID" value="MBA6095701.1"/>
    <property type="molecule type" value="Genomic_DNA"/>
</dbReference>
<evidence type="ECO:0000313" key="5">
    <source>
        <dbReference type="Proteomes" id="UP000545074"/>
    </source>
</evidence>
<feature type="domain" description="DUF6311" evidence="3">
    <location>
        <begin position="431"/>
        <end position="537"/>
    </location>
</feature>
<protein>
    <recommendedName>
        <fullName evidence="6">YfhO family protein</fullName>
    </recommendedName>
</protein>
<dbReference type="InterPro" id="IPR046278">
    <property type="entry name" value="DUF6311"/>
</dbReference>
<comment type="caution">
    <text evidence="4">The sequence shown here is derived from an EMBL/GenBank/DDBJ whole genome shotgun (WGS) entry which is preliminary data.</text>
</comment>
<dbReference type="Pfam" id="PF25853">
    <property type="entry name" value="DUF6311_C"/>
    <property type="match status" value="1"/>
</dbReference>
<evidence type="ECO:0008006" key="6">
    <source>
        <dbReference type="Google" id="ProtNLM"/>
    </source>
</evidence>
<feature type="domain" description="DUF6311" evidence="2">
    <location>
        <begin position="18"/>
        <end position="405"/>
    </location>
</feature>
<name>A0A7W2KBX6_9PSED</name>
<feature type="transmembrane region" description="Helical" evidence="1">
    <location>
        <begin position="388"/>
        <end position="407"/>
    </location>
</feature>
<feature type="transmembrane region" description="Helical" evidence="1">
    <location>
        <begin position="364"/>
        <end position="382"/>
    </location>
</feature>
<proteinExistence type="predicted"/>
<evidence type="ECO:0000313" key="4">
    <source>
        <dbReference type="EMBL" id="MBA6095701.1"/>
    </source>
</evidence>
<organism evidence="4 5">
    <name type="scientific">Pseudomonas juntendi</name>
    <dbReference type="NCBI Taxonomy" id="2666183"/>
    <lineage>
        <taxon>Bacteria</taxon>
        <taxon>Pseudomonadati</taxon>
        <taxon>Pseudomonadota</taxon>
        <taxon>Gammaproteobacteria</taxon>
        <taxon>Pseudomonadales</taxon>
        <taxon>Pseudomonadaceae</taxon>
        <taxon>Pseudomonas</taxon>
    </lineage>
</organism>
<feature type="transmembrane region" description="Helical" evidence="1">
    <location>
        <begin position="81"/>
        <end position="101"/>
    </location>
</feature>
<keyword evidence="1" id="KW-0472">Membrane</keyword>
<dbReference type="RefSeq" id="WP_182388721.1">
    <property type="nucleotide sequence ID" value="NZ_JACGCX010000001.1"/>
</dbReference>
<feature type="transmembrane region" description="Helical" evidence="1">
    <location>
        <begin position="133"/>
        <end position="150"/>
    </location>
</feature>
<feature type="transmembrane region" description="Helical" evidence="1">
    <location>
        <begin position="50"/>
        <end position="69"/>
    </location>
</feature>